<keyword evidence="2" id="KW-0479">Metal-binding</keyword>
<dbReference type="InterPro" id="IPR003337">
    <property type="entry name" value="Trehalose_PPase"/>
</dbReference>
<comment type="similarity">
    <text evidence="2">Belongs to the trehalose phosphatase family.</text>
</comment>
<dbReference type="RefSeq" id="WP_345454313.1">
    <property type="nucleotide sequence ID" value="NZ_BAABRV010000004.1"/>
</dbReference>
<evidence type="ECO:0000313" key="3">
    <source>
        <dbReference type="EMBL" id="GAA5533699.1"/>
    </source>
</evidence>
<evidence type="ECO:0000313" key="4">
    <source>
        <dbReference type="Proteomes" id="UP001404956"/>
    </source>
</evidence>
<protein>
    <recommendedName>
        <fullName evidence="2">Trehalose 6-phosphate phosphatase</fullName>
        <ecNumber evidence="2">3.1.3.12</ecNumber>
    </recommendedName>
</protein>
<dbReference type="EMBL" id="BAABRV010000004">
    <property type="protein sequence ID" value="GAA5533699.1"/>
    <property type="molecule type" value="Genomic_DNA"/>
</dbReference>
<evidence type="ECO:0000256" key="2">
    <source>
        <dbReference type="RuleBase" id="RU361117"/>
    </source>
</evidence>
<dbReference type="Gene3D" id="3.30.70.1020">
    <property type="entry name" value="Trehalose-6-phosphate phosphatase related protein, domain 2"/>
    <property type="match status" value="1"/>
</dbReference>
<comment type="pathway">
    <text evidence="2">Glycan biosynthesis; trehalose biosynthesis.</text>
</comment>
<keyword evidence="2" id="KW-0460">Magnesium</keyword>
<evidence type="ECO:0000256" key="1">
    <source>
        <dbReference type="ARBA" id="ARBA00022801"/>
    </source>
</evidence>
<dbReference type="NCBIfam" id="TIGR00685">
    <property type="entry name" value="T6PP"/>
    <property type="match status" value="1"/>
</dbReference>
<comment type="catalytic activity">
    <reaction evidence="2">
        <text>alpha,alpha-trehalose 6-phosphate + H2O = alpha,alpha-trehalose + phosphate</text>
        <dbReference type="Rhea" id="RHEA:23420"/>
        <dbReference type="ChEBI" id="CHEBI:15377"/>
        <dbReference type="ChEBI" id="CHEBI:16551"/>
        <dbReference type="ChEBI" id="CHEBI:43474"/>
        <dbReference type="ChEBI" id="CHEBI:58429"/>
        <dbReference type="EC" id="3.1.3.12"/>
    </reaction>
</comment>
<proteinExistence type="inferred from homology"/>
<accession>A0ABP9XEA7</accession>
<sequence length="239" mass="25963">MTLPPELHTLGDRPLLVICDYDGTLAPIVTRPEDAFPQPGAREALRRLTAHPTHHAAIVTGRRAEQIHALLNLPDLPVIGLHGMEWPGEEIRPPDEEALRFIATQLPDVPGLWLEDKRWTLAVHYRAVPEAQQANVEAVLAAVSLPEGWEVIAGKKVREFRPAGFGKGRAAQQLALTFPLHLPVFLGDDVTDEEGFVALRGQGGVTVKVGEGATAAEYRIASPAEVVALLEEWADSSLS</sequence>
<dbReference type="Pfam" id="PF02358">
    <property type="entry name" value="Trehalose_PPase"/>
    <property type="match status" value="1"/>
</dbReference>
<organism evidence="3 4">
    <name type="scientific">Deinococcus aluminii</name>
    <dbReference type="NCBI Taxonomy" id="1656885"/>
    <lineage>
        <taxon>Bacteria</taxon>
        <taxon>Thermotogati</taxon>
        <taxon>Deinococcota</taxon>
        <taxon>Deinococci</taxon>
        <taxon>Deinococcales</taxon>
        <taxon>Deinococcaceae</taxon>
        <taxon>Deinococcus</taxon>
    </lineage>
</organism>
<dbReference type="PANTHER" id="PTHR43768:SF3">
    <property type="entry name" value="TREHALOSE 6-PHOSPHATE PHOSPHATASE"/>
    <property type="match status" value="1"/>
</dbReference>
<gene>
    <name evidence="3" type="primary">otsB</name>
    <name evidence="3" type="ORF">Dalu01_02107</name>
</gene>
<dbReference type="Gene3D" id="3.40.50.1000">
    <property type="entry name" value="HAD superfamily/HAD-like"/>
    <property type="match status" value="1"/>
</dbReference>
<comment type="function">
    <text evidence="2">Removes the phosphate from trehalose 6-phosphate to produce free trehalose.</text>
</comment>
<dbReference type="Proteomes" id="UP001404956">
    <property type="component" value="Unassembled WGS sequence"/>
</dbReference>
<dbReference type="SUPFAM" id="SSF56784">
    <property type="entry name" value="HAD-like"/>
    <property type="match status" value="1"/>
</dbReference>
<name>A0ABP9XEA7_9DEIO</name>
<dbReference type="InterPro" id="IPR036412">
    <property type="entry name" value="HAD-like_sf"/>
</dbReference>
<reference evidence="3 4" key="1">
    <citation type="submission" date="2024-02" db="EMBL/GenBank/DDBJ databases">
        <title>Deinococcus aluminii NBRC 112889.</title>
        <authorList>
            <person name="Ichikawa N."/>
            <person name="Katano-Makiyama Y."/>
            <person name="Hidaka K."/>
        </authorList>
    </citation>
    <scope>NUCLEOTIDE SEQUENCE [LARGE SCALE GENOMIC DNA]</scope>
    <source>
        <strain evidence="3 4">NBRC 112889</strain>
    </source>
</reference>
<keyword evidence="4" id="KW-1185">Reference proteome</keyword>
<dbReference type="EC" id="3.1.3.12" evidence="2"/>
<dbReference type="PANTHER" id="PTHR43768">
    <property type="entry name" value="TREHALOSE 6-PHOSPHATE PHOSPHATASE"/>
    <property type="match status" value="1"/>
</dbReference>
<comment type="caution">
    <text evidence="3">The sequence shown here is derived from an EMBL/GenBank/DDBJ whole genome shotgun (WGS) entry which is preliminary data.</text>
</comment>
<comment type="cofactor">
    <cofactor evidence="2">
        <name>Mg(2+)</name>
        <dbReference type="ChEBI" id="CHEBI:18420"/>
    </cofactor>
</comment>
<dbReference type="InterPro" id="IPR023214">
    <property type="entry name" value="HAD_sf"/>
</dbReference>
<keyword evidence="1 2" id="KW-0378">Hydrolase</keyword>
<dbReference type="CDD" id="cd01627">
    <property type="entry name" value="HAD_TPP"/>
    <property type="match status" value="1"/>
</dbReference>
<dbReference type="InterPro" id="IPR044651">
    <property type="entry name" value="OTSB-like"/>
</dbReference>